<keyword evidence="1" id="KW-0472">Membrane</keyword>
<reference evidence="2" key="1">
    <citation type="journal article" date="2016" name="Mol. Ecol. Resour.">
        <title>Lessons from genome skimming of arthropod-preserving ethanol.</title>
        <authorList>
            <person name="Linard B."/>
            <person name="Arribas P."/>
            <person name="Andujar C."/>
            <person name="Crampton-Platt A."/>
            <person name="Vogler A.P."/>
        </authorList>
    </citation>
    <scope>NUCLEOTIDE SEQUENCE</scope>
</reference>
<name>A0A191ZQT1_ANINO</name>
<feature type="transmembrane region" description="Helical" evidence="1">
    <location>
        <begin position="12"/>
        <end position="29"/>
    </location>
</feature>
<keyword evidence="1" id="KW-0812">Transmembrane</keyword>
<evidence type="ECO:0000256" key="1">
    <source>
        <dbReference type="SAM" id="Phobius"/>
    </source>
</evidence>
<gene>
    <name evidence="2" type="primary">atp8</name>
</gene>
<keyword evidence="2" id="KW-0496">Mitochondrion</keyword>
<accession>A0A191ZQT1</accession>
<organism evidence="2">
    <name type="scientific">Anisosticta novemdecimpunctata</name>
    <name type="common">Water ladybird beetle</name>
    <dbReference type="NCBI Taxonomy" id="185876"/>
    <lineage>
        <taxon>Eukaryota</taxon>
        <taxon>Metazoa</taxon>
        <taxon>Ecdysozoa</taxon>
        <taxon>Arthropoda</taxon>
        <taxon>Hexapoda</taxon>
        <taxon>Insecta</taxon>
        <taxon>Pterygota</taxon>
        <taxon>Neoptera</taxon>
        <taxon>Endopterygota</taxon>
        <taxon>Coleoptera</taxon>
        <taxon>Polyphaga</taxon>
        <taxon>Cucujiformia</taxon>
        <taxon>Coccinelloidea</taxon>
        <taxon>Coccinellidae</taxon>
        <taxon>Coccinellinae</taxon>
        <taxon>Coccinellini</taxon>
        <taxon>Anisosticta</taxon>
    </lineage>
</organism>
<proteinExistence type="predicted"/>
<evidence type="ECO:0000313" key="2">
    <source>
        <dbReference type="EMBL" id="ANJ70229.1"/>
    </source>
</evidence>
<keyword evidence="1" id="KW-1133">Transmembrane helix</keyword>
<protein>
    <submittedName>
        <fullName evidence="2">ATP synthase F0 subunit 8</fullName>
    </submittedName>
</protein>
<sequence length="50" mass="6253">MPQAMPLNWLPLFFMFILIFIILTMKIYFSSNMMPMNMNMYNKKKINWKW</sequence>
<geneLocation type="mitochondrion" evidence="2"/>
<dbReference type="AlphaFoldDB" id="A0A191ZQT1"/>
<dbReference type="EMBL" id="KT876880">
    <property type="protein sequence ID" value="ANJ70229.1"/>
    <property type="molecule type" value="Genomic_DNA"/>
</dbReference>